<dbReference type="GO" id="GO:0016787">
    <property type="term" value="F:hydrolase activity"/>
    <property type="evidence" value="ECO:0007669"/>
    <property type="project" value="InterPro"/>
</dbReference>
<proteinExistence type="inferred from homology"/>
<feature type="chain" id="PRO_5035910741" description="Hemolin" evidence="9">
    <location>
        <begin position="24"/>
        <end position="1372"/>
    </location>
</feature>
<evidence type="ECO:0000256" key="8">
    <source>
        <dbReference type="ARBA" id="ARBA00068688"/>
    </source>
</evidence>
<dbReference type="Pfam" id="PF07679">
    <property type="entry name" value="I-set"/>
    <property type="match status" value="2"/>
</dbReference>
<feature type="domain" description="Ig-like" evidence="10">
    <location>
        <begin position="620"/>
        <end position="705"/>
    </location>
</feature>
<sequence>MTGYKDIFVLLYLLYMHWCFVEGAVKSSLVFVIDDTYSMSEEISQVKQKTFEVFDAVLSSNGSTIDDFVLVTFNDPDAELRIVTRDKYAYKREVEGIIVHGGDDCEEFAMAGIELALENSKPNSFLYVFTDASAKDHHNFERVKSLSQKKSTQITFLLTGVCDGRKTPDYLVFEKLAEATSGQVFNIERDDVKKVIDYIIASIKHKKTTLGQNVFRNSDEAKNMTFTVDSKVWDVMVSMSAASPEFHVLGPNSTEVTVEKLMNTSTTYVVKLITTPGLYTIVLDKDINSPTSVVVTGSTSVTFQHGFSTFIPSTINDTSTKPIPDQPSFLSIELDNNNKDVILKTVELRDQNDNVISDLPLKMINEEQQLYATEAFKPPSLTFKILIQGYTPTGEKIIRVAPTTVEYQNPSILAETIKDMPPKVTISEESTVYADFDKPLTLYCKVMGYPKPDISWQDSTGTHLPSTVNVIELPYEYVSILHIAKVENNVSVTCEAKNDFGEDSDSVNIKMKYFLNVLEHPSEPPRIDKSVTDYHVQKGTAVNLLCRIISGKPEPEFHWAFDQNFTDTFEPRFISSIGSNNENSYHIESVDPKDSGVYRCLTRNEIGEDVHDIYLFVEYPPVVAMDDEEILFKEGEIITIPCSVNGAPTPSVRWLVDELEIGASNKYKIYRDNTLSFRGSVHDRGIYTCEASNPLGKSHKDLRLDIYVPVKIESPKRSIIDLREGYSLILPCNADAPPTIVNSLQDKTINVVKGDLALRLPCGAVGNPKPAVSWKFDNGLNVVTGTELYDVDEDGALIIYDLEENDIGAYICTAENALGVAVEKYDVLVNDSPSPDSNGTTAINLEENHTLRITCRSSDMKIGQLIRWYKDGRLIVEDNDLVIKNASLTDSGIYSCRESNFRESHSSHFHVIVGYAPKFTFEEETNIEFIEGSFTALSCDADAQPKPKVHWWKKSQSMDETSMDYILSMELSDIGHYTCMVGNEFGTISRTFNIINAKECVLNIDNNFKMQQPLLLSTEELPALHGAVGQLRIPASHSMLMICPNTFINIDGINYGDNLKGSCINGSIFDIDGRYVDFSDIRCNDKVVPLTKNTGIACGPGYTELLKIGYNVGVEFMSIYDVCFDKRLKLPLYAKHDINPMAADSVPNESIDYVKNKHLPFEFDDMYNCGQQRDSILFLTGKRLSTNNRCCFAKRQLVNPRDVITGYQQVATYNYLNVIPKWGTCGTENWDNLEERVRSLVKALDHPLEVYTGSSHLMKLPAQTKERTVRLTDRFGRKQPVPRYIWKVIINHYEAQAVAIIQINIPDITIYQAFSFMLCKDMCHKIEWMRNGEWRDVKKGFTFCCNVKEFETKFGYKDLFKIRELSSKALII</sequence>
<feature type="domain" description="Ig-like" evidence="10">
    <location>
        <begin position="917"/>
        <end position="993"/>
    </location>
</feature>
<reference evidence="11" key="1">
    <citation type="submission" date="2022-03" db="EMBL/GenBank/DDBJ databases">
        <authorList>
            <person name="Lindestad O."/>
        </authorList>
    </citation>
    <scope>NUCLEOTIDE SEQUENCE</scope>
</reference>
<dbReference type="GO" id="GO:0007411">
    <property type="term" value="P:axon guidance"/>
    <property type="evidence" value="ECO:0007669"/>
    <property type="project" value="TreeGrafter"/>
</dbReference>
<dbReference type="InterPro" id="IPR003598">
    <property type="entry name" value="Ig_sub2"/>
</dbReference>
<dbReference type="SUPFAM" id="SSF53300">
    <property type="entry name" value="vWA-like"/>
    <property type="match status" value="1"/>
</dbReference>
<dbReference type="InterPro" id="IPR036179">
    <property type="entry name" value="Ig-like_dom_sf"/>
</dbReference>
<feature type="domain" description="Ig-like" evidence="10">
    <location>
        <begin position="525"/>
        <end position="611"/>
    </location>
</feature>
<dbReference type="Pfam" id="PF25106">
    <property type="entry name" value="VWA_4"/>
    <property type="match status" value="1"/>
</dbReference>
<dbReference type="Gene3D" id="2.60.40.10">
    <property type="entry name" value="Immunoglobulins"/>
    <property type="match status" value="6"/>
</dbReference>
<gene>
    <name evidence="11" type="primary">jg9864</name>
    <name evidence="11" type="ORF">PAEG_LOCUS13401</name>
</gene>
<evidence type="ECO:0000256" key="4">
    <source>
        <dbReference type="ARBA" id="ARBA00023157"/>
    </source>
</evidence>
<evidence type="ECO:0000256" key="1">
    <source>
        <dbReference type="ARBA" id="ARBA00004613"/>
    </source>
</evidence>
<dbReference type="CDD" id="cd00096">
    <property type="entry name" value="Ig"/>
    <property type="match status" value="1"/>
</dbReference>
<dbReference type="GO" id="GO:0046872">
    <property type="term" value="F:metal ion binding"/>
    <property type="evidence" value="ECO:0007669"/>
    <property type="project" value="InterPro"/>
</dbReference>
<accession>A0A8S4RHJ1</accession>
<dbReference type="InterPro" id="IPR013098">
    <property type="entry name" value="Ig_I-set"/>
</dbReference>
<dbReference type="InterPro" id="IPR001604">
    <property type="entry name" value="Endo_G_ENPP1-like_dom"/>
</dbReference>
<dbReference type="GO" id="GO:0032991">
    <property type="term" value="C:protein-containing complex"/>
    <property type="evidence" value="ECO:0007669"/>
    <property type="project" value="UniProtKB-ARBA"/>
</dbReference>
<dbReference type="FunFam" id="2.60.40.10:FF:000032">
    <property type="entry name" value="palladin isoform X1"/>
    <property type="match status" value="1"/>
</dbReference>
<dbReference type="InterPro" id="IPR007110">
    <property type="entry name" value="Ig-like_dom"/>
</dbReference>
<dbReference type="PROSITE" id="PS50835">
    <property type="entry name" value="IG_LIKE"/>
    <property type="match status" value="6"/>
</dbReference>
<dbReference type="GO" id="GO:0007156">
    <property type="term" value="P:homophilic cell adhesion via plasma membrane adhesion molecules"/>
    <property type="evidence" value="ECO:0007669"/>
    <property type="project" value="TreeGrafter"/>
</dbReference>
<keyword evidence="2" id="KW-0964">Secreted</keyword>
<dbReference type="OrthoDB" id="6019866at2759"/>
<dbReference type="InterPro" id="IPR044929">
    <property type="entry name" value="DNA/RNA_non-sp_Endonuclease_sf"/>
</dbReference>
<organism evidence="11 12">
    <name type="scientific">Pararge aegeria aegeria</name>
    <dbReference type="NCBI Taxonomy" id="348720"/>
    <lineage>
        <taxon>Eukaryota</taxon>
        <taxon>Metazoa</taxon>
        <taxon>Ecdysozoa</taxon>
        <taxon>Arthropoda</taxon>
        <taxon>Hexapoda</taxon>
        <taxon>Insecta</taxon>
        <taxon>Pterygota</taxon>
        <taxon>Neoptera</taxon>
        <taxon>Endopterygota</taxon>
        <taxon>Lepidoptera</taxon>
        <taxon>Glossata</taxon>
        <taxon>Ditrysia</taxon>
        <taxon>Papilionoidea</taxon>
        <taxon>Nymphalidae</taxon>
        <taxon>Satyrinae</taxon>
        <taxon>Satyrini</taxon>
        <taxon>Parargina</taxon>
        <taxon>Pararge</taxon>
    </lineage>
</organism>
<comment type="similarity">
    <text evidence="7">Belongs to the hemolin family.</text>
</comment>
<dbReference type="PANTHER" id="PTHR10075">
    <property type="entry name" value="BASIGIN RELATED"/>
    <property type="match status" value="1"/>
</dbReference>
<keyword evidence="12" id="KW-1185">Reference proteome</keyword>
<evidence type="ECO:0000256" key="7">
    <source>
        <dbReference type="ARBA" id="ARBA00061228"/>
    </source>
</evidence>
<dbReference type="Proteomes" id="UP000838756">
    <property type="component" value="Unassembled WGS sequence"/>
</dbReference>
<dbReference type="InterPro" id="IPR056861">
    <property type="entry name" value="HMCN1-like_VWA"/>
</dbReference>
<dbReference type="PANTHER" id="PTHR10075:SF103">
    <property type="entry name" value="ROUNDABOUT HOMOLOG 4"/>
    <property type="match status" value="1"/>
</dbReference>
<dbReference type="GO" id="GO:0005576">
    <property type="term" value="C:extracellular region"/>
    <property type="evidence" value="ECO:0007669"/>
    <property type="project" value="UniProtKB-SubCell"/>
</dbReference>
<evidence type="ECO:0000313" key="11">
    <source>
        <dbReference type="EMBL" id="CAH2235862.1"/>
    </source>
</evidence>
<dbReference type="GO" id="GO:0003676">
    <property type="term" value="F:nucleic acid binding"/>
    <property type="evidence" value="ECO:0007669"/>
    <property type="project" value="InterPro"/>
</dbReference>
<dbReference type="Pfam" id="PF13927">
    <property type="entry name" value="Ig_3"/>
    <property type="match status" value="2"/>
</dbReference>
<dbReference type="SMART" id="SM00409">
    <property type="entry name" value="IG"/>
    <property type="match status" value="6"/>
</dbReference>
<name>A0A8S4RHJ1_9NEOP</name>
<keyword evidence="6" id="KW-0393">Immunoglobulin domain</keyword>
<dbReference type="Gene3D" id="3.40.570.10">
    <property type="entry name" value="Extracellular Endonuclease, subunit A"/>
    <property type="match status" value="1"/>
</dbReference>
<evidence type="ECO:0000256" key="6">
    <source>
        <dbReference type="ARBA" id="ARBA00023319"/>
    </source>
</evidence>
<dbReference type="SMART" id="SM00892">
    <property type="entry name" value="Endonuclease_NS"/>
    <property type="match status" value="1"/>
</dbReference>
<evidence type="ECO:0000256" key="3">
    <source>
        <dbReference type="ARBA" id="ARBA00022729"/>
    </source>
</evidence>
<dbReference type="SMART" id="SM00408">
    <property type="entry name" value="IGc2"/>
    <property type="match status" value="6"/>
</dbReference>
<dbReference type="InterPro" id="IPR036465">
    <property type="entry name" value="vWFA_dom_sf"/>
</dbReference>
<feature type="signal peptide" evidence="9">
    <location>
        <begin position="1"/>
        <end position="23"/>
    </location>
</feature>
<feature type="domain" description="Ig-like" evidence="10">
    <location>
        <begin position="738"/>
        <end position="830"/>
    </location>
</feature>
<keyword evidence="5" id="KW-0325">Glycoprotein</keyword>
<dbReference type="GO" id="GO:0005886">
    <property type="term" value="C:plasma membrane"/>
    <property type="evidence" value="ECO:0007669"/>
    <property type="project" value="TreeGrafter"/>
</dbReference>
<comment type="caution">
    <text evidence="11">The sequence shown here is derived from an EMBL/GenBank/DDBJ whole genome shotgun (WGS) entry which is preliminary data.</text>
</comment>
<evidence type="ECO:0000256" key="2">
    <source>
        <dbReference type="ARBA" id="ARBA00022525"/>
    </source>
</evidence>
<dbReference type="InterPro" id="IPR003599">
    <property type="entry name" value="Ig_sub"/>
</dbReference>
<dbReference type="GO" id="GO:0098632">
    <property type="term" value="F:cell-cell adhesion mediator activity"/>
    <property type="evidence" value="ECO:0007669"/>
    <property type="project" value="TreeGrafter"/>
</dbReference>
<dbReference type="Gene3D" id="3.40.50.410">
    <property type="entry name" value="von Willebrand factor, type A domain"/>
    <property type="match status" value="1"/>
</dbReference>
<evidence type="ECO:0000313" key="12">
    <source>
        <dbReference type="Proteomes" id="UP000838756"/>
    </source>
</evidence>
<feature type="domain" description="Ig-like" evidence="10">
    <location>
        <begin position="833"/>
        <end position="912"/>
    </location>
</feature>
<dbReference type="GO" id="GO:0030424">
    <property type="term" value="C:axon"/>
    <property type="evidence" value="ECO:0007669"/>
    <property type="project" value="TreeGrafter"/>
</dbReference>
<dbReference type="SUPFAM" id="SSF48726">
    <property type="entry name" value="Immunoglobulin"/>
    <property type="match status" value="6"/>
</dbReference>
<dbReference type="InterPro" id="IPR013783">
    <property type="entry name" value="Ig-like_fold"/>
</dbReference>
<comment type="subcellular location">
    <subcellularLocation>
        <location evidence="1">Secreted</location>
    </subcellularLocation>
</comment>
<protein>
    <recommendedName>
        <fullName evidence="8">Hemolin</fullName>
    </recommendedName>
</protein>
<keyword evidence="3 9" id="KW-0732">Signal</keyword>
<evidence type="ECO:0000256" key="5">
    <source>
        <dbReference type="ARBA" id="ARBA00023180"/>
    </source>
</evidence>
<dbReference type="SUPFAM" id="SSF54060">
    <property type="entry name" value="His-Me finger endonucleases"/>
    <property type="match status" value="1"/>
</dbReference>
<dbReference type="Pfam" id="PF01223">
    <property type="entry name" value="Endonuclease_NS"/>
    <property type="match status" value="1"/>
</dbReference>
<dbReference type="EMBL" id="CAKXAJ010025159">
    <property type="protein sequence ID" value="CAH2235862.1"/>
    <property type="molecule type" value="Genomic_DNA"/>
</dbReference>
<dbReference type="InterPro" id="IPR044925">
    <property type="entry name" value="His-Me_finger_sf"/>
</dbReference>
<dbReference type="Pfam" id="PF13895">
    <property type="entry name" value="Ig_2"/>
    <property type="match status" value="2"/>
</dbReference>
<feature type="domain" description="Ig-like" evidence="10">
    <location>
        <begin position="422"/>
        <end position="510"/>
    </location>
</feature>
<evidence type="ECO:0000259" key="10">
    <source>
        <dbReference type="PROSITE" id="PS50835"/>
    </source>
</evidence>
<dbReference type="GO" id="GO:0070593">
    <property type="term" value="P:dendrite self-avoidance"/>
    <property type="evidence" value="ECO:0007669"/>
    <property type="project" value="TreeGrafter"/>
</dbReference>
<keyword evidence="4" id="KW-1015">Disulfide bond</keyword>
<evidence type="ECO:0000256" key="9">
    <source>
        <dbReference type="SAM" id="SignalP"/>
    </source>
</evidence>